<dbReference type="Proteomes" id="UP000286716">
    <property type="component" value="Unassembled WGS sequence"/>
</dbReference>
<proteinExistence type="predicted"/>
<reference evidence="2 3" key="1">
    <citation type="submission" date="2018-05" db="EMBL/GenBank/DDBJ databases">
        <title>Evolution of GPA BGCs.</title>
        <authorList>
            <person name="Waglechner N."/>
            <person name="Wright G.D."/>
        </authorList>
    </citation>
    <scope>NUCLEOTIDE SEQUENCE [LARGE SCALE GENOMIC DNA]</scope>
    <source>
        <strain evidence="2 3">DSM 5908</strain>
    </source>
</reference>
<dbReference type="OrthoDB" id="4542282at2"/>
<dbReference type="RefSeq" id="WP_020639361.1">
    <property type="nucleotide sequence ID" value="NZ_QHHU01000011.1"/>
</dbReference>
<evidence type="ECO:0000313" key="3">
    <source>
        <dbReference type="Proteomes" id="UP000286716"/>
    </source>
</evidence>
<name>A0A428WVJ4_AMYBA</name>
<protein>
    <recommendedName>
        <fullName evidence="1">ChsH2 C-terminal OB-fold domain-containing protein</fullName>
    </recommendedName>
</protein>
<keyword evidence="3" id="KW-1185">Reference proteome</keyword>
<sequence length="132" mass="14660">MALFPVRRDAATSAFFDGTARGEFLLVRDTVTGEVLDPRTDTSFDRARFEHVPASGEGTVVTWSVPHTRLPAGGTHRSVVGIVELVEGPWWWTELRGFDPEEDLAGVRVEVRFEKSGDGEHDETVPYFAKAE</sequence>
<comment type="caution">
    <text evidence="2">The sequence shown here is derived from an EMBL/GenBank/DDBJ whole genome shotgun (WGS) entry which is preliminary data.</text>
</comment>
<feature type="domain" description="ChsH2 C-terminal OB-fold" evidence="1">
    <location>
        <begin position="52"/>
        <end position="114"/>
    </location>
</feature>
<organism evidence="2 3">
    <name type="scientific">Amycolatopsis balhimycina DSM 5908</name>
    <dbReference type="NCBI Taxonomy" id="1081091"/>
    <lineage>
        <taxon>Bacteria</taxon>
        <taxon>Bacillati</taxon>
        <taxon>Actinomycetota</taxon>
        <taxon>Actinomycetes</taxon>
        <taxon>Pseudonocardiales</taxon>
        <taxon>Pseudonocardiaceae</taxon>
        <taxon>Amycolatopsis</taxon>
    </lineage>
</organism>
<dbReference type="EMBL" id="QHHU01000011">
    <property type="protein sequence ID" value="RSM47099.1"/>
    <property type="molecule type" value="Genomic_DNA"/>
</dbReference>
<dbReference type="AlphaFoldDB" id="A0A428WVJ4"/>
<gene>
    <name evidence="2" type="ORF">DMA12_10260</name>
</gene>
<dbReference type="Pfam" id="PF01796">
    <property type="entry name" value="OB_ChsH2_C"/>
    <property type="match status" value="1"/>
</dbReference>
<accession>A0A428WVJ4</accession>
<evidence type="ECO:0000313" key="2">
    <source>
        <dbReference type="EMBL" id="RSM47099.1"/>
    </source>
</evidence>
<dbReference type="InterPro" id="IPR012340">
    <property type="entry name" value="NA-bd_OB-fold"/>
</dbReference>
<dbReference type="SUPFAM" id="SSF50249">
    <property type="entry name" value="Nucleic acid-binding proteins"/>
    <property type="match status" value="1"/>
</dbReference>
<dbReference type="InterPro" id="IPR002878">
    <property type="entry name" value="ChsH2_C"/>
</dbReference>
<evidence type="ECO:0000259" key="1">
    <source>
        <dbReference type="Pfam" id="PF01796"/>
    </source>
</evidence>